<dbReference type="Proteomes" id="UP001162162">
    <property type="component" value="Unassembled WGS sequence"/>
</dbReference>
<name>A0AAV8XA98_9CUCU</name>
<evidence type="ECO:0000313" key="2">
    <source>
        <dbReference type="Proteomes" id="UP001162162"/>
    </source>
</evidence>
<comment type="caution">
    <text evidence="1">The sequence shown here is derived from an EMBL/GenBank/DDBJ whole genome shotgun (WGS) entry which is preliminary data.</text>
</comment>
<feature type="non-terminal residue" evidence="1">
    <location>
        <position position="1"/>
    </location>
</feature>
<organism evidence="1 2">
    <name type="scientific">Aromia moschata</name>
    <dbReference type="NCBI Taxonomy" id="1265417"/>
    <lineage>
        <taxon>Eukaryota</taxon>
        <taxon>Metazoa</taxon>
        <taxon>Ecdysozoa</taxon>
        <taxon>Arthropoda</taxon>
        <taxon>Hexapoda</taxon>
        <taxon>Insecta</taxon>
        <taxon>Pterygota</taxon>
        <taxon>Neoptera</taxon>
        <taxon>Endopterygota</taxon>
        <taxon>Coleoptera</taxon>
        <taxon>Polyphaga</taxon>
        <taxon>Cucujiformia</taxon>
        <taxon>Chrysomeloidea</taxon>
        <taxon>Cerambycidae</taxon>
        <taxon>Cerambycinae</taxon>
        <taxon>Callichromatini</taxon>
        <taxon>Aromia</taxon>
    </lineage>
</organism>
<gene>
    <name evidence="1" type="ORF">NQ318_010633</name>
</gene>
<evidence type="ECO:0000313" key="1">
    <source>
        <dbReference type="EMBL" id="KAJ8935495.1"/>
    </source>
</evidence>
<dbReference type="EMBL" id="JAPWTK010000875">
    <property type="protein sequence ID" value="KAJ8935495.1"/>
    <property type="molecule type" value="Genomic_DNA"/>
</dbReference>
<reference evidence="1" key="1">
    <citation type="journal article" date="2023" name="Insect Mol. Biol.">
        <title>Genome sequencing provides insights into the evolution of gene families encoding plant cell wall-degrading enzymes in longhorned beetles.</title>
        <authorList>
            <person name="Shin N.R."/>
            <person name="Okamura Y."/>
            <person name="Kirsch R."/>
            <person name="Pauchet Y."/>
        </authorList>
    </citation>
    <scope>NUCLEOTIDE SEQUENCE</scope>
    <source>
        <strain evidence="1">AMC_N1</strain>
    </source>
</reference>
<protein>
    <submittedName>
        <fullName evidence="1">Uncharacterized protein</fullName>
    </submittedName>
</protein>
<dbReference type="AlphaFoldDB" id="A0AAV8XA98"/>
<sequence>KAINTQVKNTGSHNRLDVPTHAYYVFSVSNRLTERKYYQGINYCKFSSPETVNQGCYQSTCTSGRAMLNKQEALSSAEPRNTRCIPELETYKDKSAISQYLTISTSEVRISLAREHKELSNTELYNKEQKNKATSVFGNFLQKLSVLSRKGKT</sequence>
<keyword evidence="2" id="KW-1185">Reference proteome</keyword>
<proteinExistence type="predicted"/>
<accession>A0AAV8XA98</accession>